<evidence type="ECO:0000259" key="1">
    <source>
        <dbReference type="Pfam" id="PF01370"/>
    </source>
</evidence>
<accession>A0A177NA12</accession>
<protein>
    <submittedName>
        <fullName evidence="2">NAD-dependent dehydratase</fullName>
    </submittedName>
</protein>
<reference evidence="2 3" key="1">
    <citation type="submission" date="2016-03" db="EMBL/GenBank/DDBJ databases">
        <authorList>
            <person name="Ploux O."/>
        </authorList>
    </citation>
    <scope>NUCLEOTIDE SEQUENCE [LARGE SCALE GENOMIC DNA]</scope>
    <source>
        <strain evidence="2 3">R-45370</strain>
    </source>
</reference>
<dbReference type="InterPro" id="IPR050177">
    <property type="entry name" value="Lipid_A_modif_metabolic_enz"/>
</dbReference>
<dbReference type="Pfam" id="PF01370">
    <property type="entry name" value="Epimerase"/>
    <property type="match status" value="1"/>
</dbReference>
<dbReference type="PANTHER" id="PTHR43245">
    <property type="entry name" value="BIFUNCTIONAL POLYMYXIN RESISTANCE PROTEIN ARNA"/>
    <property type="match status" value="1"/>
</dbReference>
<proteinExistence type="predicted"/>
<organism evidence="2 3">
    <name type="scientific">Methylomonas lenta</name>
    <dbReference type="NCBI Taxonomy" id="980561"/>
    <lineage>
        <taxon>Bacteria</taxon>
        <taxon>Pseudomonadati</taxon>
        <taxon>Pseudomonadota</taxon>
        <taxon>Gammaproteobacteria</taxon>
        <taxon>Methylococcales</taxon>
        <taxon>Methylococcaceae</taxon>
        <taxon>Methylomonas</taxon>
    </lineage>
</organism>
<sequence>MPHLIKPNVLVSGSKGFIGNRLCHTLSQQGFNVRVLSHSALTPDEQGFQMDLAVDDCPSGLCTGIDTVFHLAGIAHNTAENLDNELQYQRVNVEGTRKLLQAAKQAGVKRFIFLSSVKAVGDCDQQPMDEAIGIPADGVYGQSKYDAEQLVLHGNYVPHPVVIRPSMVYGNTKKGNLPRMIKAIHRGLFPPLPETHNSRSMVHVDDVLQAVLLAAKKPEAAGQIYIVTDDTNYSTRQIYNWIRAALGKTPLAWEIPLSLLNILAKSGDVIGQLIGRRFPFDSAALLKLTGSACYSSAKIRRELGFMPQHSLQTSLPDIVRFLNLK</sequence>
<evidence type="ECO:0000313" key="2">
    <source>
        <dbReference type="EMBL" id="OAI14434.1"/>
    </source>
</evidence>
<gene>
    <name evidence="2" type="ORF">A1359_10720</name>
</gene>
<dbReference type="Gene3D" id="3.40.50.720">
    <property type="entry name" value="NAD(P)-binding Rossmann-like Domain"/>
    <property type="match status" value="1"/>
</dbReference>
<name>A0A177NA12_9GAMM</name>
<keyword evidence="3" id="KW-1185">Reference proteome</keyword>
<dbReference type="AlphaFoldDB" id="A0A177NA12"/>
<dbReference type="Proteomes" id="UP000078476">
    <property type="component" value="Unassembled WGS sequence"/>
</dbReference>
<feature type="domain" description="NAD-dependent epimerase/dehydratase" evidence="1">
    <location>
        <begin position="9"/>
        <end position="225"/>
    </location>
</feature>
<dbReference type="EMBL" id="LUUI01000110">
    <property type="protein sequence ID" value="OAI14434.1"/>
    <property type="molecule type" value="Genomic_DNA"/>
</dbReference>
<dbReference type="InterPro" id="IPR036291">
    <property type="entry name" value="NAD(P)-bd_dom_sf"/>
</dbReference>
<dbReference type="RefSeq" id="WP_066983130.1">
    <property type="nucleotide sequence ID" value="NZ_LUUI01000110.1"/>
</dbReference>
<dbReference type="STRING" id="980561.A1359_10720"/>
<dbReference type="SUPFAM" id="SSF51735">
    <property type="entry name" value="NAD(P)-binding Rossmann-fold domains"/>
    <property type="match status" value="1"/>
</dbReference>
<comment type="caution">
    <text evidence="2">The sequence shown here is derived from an EMBL/GenBank/DDBJ whole genome shotgun (WGS) entry which is preliminary data.</text>
</comment>
<dbReference type="InterPro" id="IPR001509">
    <property type="entry name" value="Epimerase_deHydtase"/>
</dbReference>
<evidence type="ECO:0000313" key="3">
    <source>
        <dbReference type="Proteomes" id="UP000078476"/>
    </source>
</evidence>
<dbReference type="OrthoDB" id="9801056at2"/>